<dbReference type="Pfam" id="PF20154">
    <property type="entry name" value="LNT_N"/>
    <property type="match status" value="1"/>
</dbReference>
<feature type="domain" description="Apolipoprotein N-acyltransferase N-terminal" evidence="2">
    <location>
        <begin position="14"/>
        <end position="96"/>
    </location>
</feature>
<evidence type="ECO:0000313" key="3">
    <source>
        <dbReference type="EMBL" id="CAA9522472.1"/>
    </source>
</evidence>
<feature type="transmembrane region" description="Helical" evidence="1">
    <location>
        <begin position="76"/>
        <end position="98"/>
    </location>
</feature>
<name>A0A6J4TI05_9BACT</name>
<protein>
    <recommendedName>
        <fullName evidence="2">Apolipoprotein N-acyltransferase N-terminal domain-containing protein</fullName>
    </recommendedName>
</protein>
<feature type="non-terminal residue" evidence="3">
    <location>
        <position position="103"/>
    </location>
</feature>
<keyword evidence="1" id="KW-0472">Membrane</keyword>
<proteinExistence type="predicted"/>
<organism evidence="3">
    <name type="scientific">uncultured Segetibacter sp</name>
    <dbReference type="NCBI Taxonomy" id="481133"/>
    <lineage>
        <taxon>Bacteria</taxon>
        <taxon>Pseudomonadati</taxon>
        <taxon>Bacteroidota</taxon>
        <taxon>Chitinophagia</taxon>
        <taxon>Chitinophagales</taxon>
        <taxon>Chitinophagaceae</taxon>
        <taxon>Segetibacter</taxon>
        <taxon>environmental samples</taxon>
    </lineage>
</organism>
<accession>A0A6J4TI05</accession>
<evidence type="ECO:0000256" key="1">
    <source>
        <dbReference type="SAM" id="Phobius"/>
    </source>
</evidence>
<gene>
    <name evidence="3" type="ORF">AVDCRST_MAG96-3002</name>
</gene>
<feature type="transmembrane region" description="Helical" evidence="1">
    <location>
        <begin position="51"/>
        <end position="70"/>
    </location>
</feature>
<dbReference type="EMBL" id="CADCVN010001177">
    <property type="protein sequence ID" value="CAA9522472.1"/>
    <property type="molecule type" value="Genomic_DNA"/>
</dbReference>
<dbReference type="InterPro" id="IPR045378">
    <property type="entry name" value="LNT_N"/>
</dbReference>
<keyword evidence="1" id="KW-1133">Transmembrane helix</keyword>
<keyword evidence="1" id="KW-0812">Transmembrane</keyword>
<sequence length="103" mass="11886">MKKYSSFILSILTGLLLVFAWPVSAFTLFIFVAWIPLLFLADQEKNRIRFFLFSLLSMFIWNAATTWWIWKATAPGAIGAIIANSFLMSIPLWGFHIFKTKYG</sequence>
<feature type="transmembrane region" description="Helical" evidence="1">
    <location>
        <begin position="6"/>
        <end position="39"/>
    </location>
</feature>
<evidence type="ECO:0000259" key="2">
    <source>
        <dbReference type="Pfam" id="PF20154"/>
    </source>
</evidence>
<reference evidence="3" key="1">
    <citation type="submission" date="2020-02" db="EMBL/GenBank/DDBJ databases">
        <authorList>
            <person name="Meier V. D."/>
        </authorList>
    </citation>
    <scope>NUCLEOTIDE SEQUENCE</scope>
    <source>
        <strain evidence="3">AVDCRST_MAG96</strain>
    </source>
</reference>
<dbReference type="AlphaFoldDB" id="A0A6J4TI05"/>